<feature type="non-terminal residue" evidence="1">
    <location>
        <position position="1"/>
    </location>
</feature>
<gene>
    <name evidence="1" type="ORF">S03H2_25201</name>
</gene>
<comment type="caution">
    <text evidence="1">The sequence shown here is derived from an EMBL/GenBank/DDBJ whole genome shotgun (WGS) entry which is preliminary data.</text>
</comment>
<reference evidence="1" key="1">
    <citation type="journal article" date="2014" name="Front. Microbiol.">
        <title>High frequency of phylogenetically diverse reductive dehalogenase-homologous genes in deep subseafloor sedimentary metagenomes.</title>
        <authorList>
            <person name="Kawai M."/>
            <person name="Futagami T."/>
            <person name="Toyoda A."/>
            <person name="Takaki Y."/>
            <person name="Nishi S."/>
            <person name="Hori S."/>
            <person name="Arai W."/>
            <person name="Tsubouchi T."/>
            <person name="Morono Y."/>
            <person name="Uchiyama I."/>
            <person name="Ito T."/>
            <person name="Fujiyama A."/>
            <person name="Inagaki F."/>
            <person name="Takami H."/>
        </authorList>
    </citation>
    <scope>NUCLEOTIDE SEQUENCE</scope>
    <source>
        <strain evidence="1">Expedition CK06-06</strain>
    </source>
</reference>
<name>X1FGH0_9ZZZZ</name>
<proteinExistence type="predicted"/>
<evidence type="ECO:0000313" key="1">
    <source>
        <dbReference type="EMBL" id="GAH31620.1"/>
    </source>
</evidence>
<accession>X1FGH0</accession>
<protein>
    <submittedName>
        <fullName evidence="1">Uncharacterized protein</fullName>
    </submittedName>
</protein>
<dbReference type="EMBL" id="BARU01014198">
    <property type="protein sequence ID" value="GAH31620.1"/>
    <property type="molecule type" value="Genomic_DNA"/>
</dbReference>
<organism evidence="1">
    <name type="scientific">marine sediment metagenome</name>
    <dbReference type="NCBI Taxonomy" id="412755"/>
    <lineage>
        <taxon>unclassified sequences</taxon>
        <taxon>metagenomes</taxon>
        <taxon>ecological metagenomes</taxon>
    </lineage>
</organism>
<dbReference type="AlphaFoldDB" id="X1FGH0"/>
<sequence>RKAKIFLLRQQEHDTWQCEDCRSTLSKVGALIALSKNKDAPTVDNLATLMASVDMFHEDEQIRLFEQYEQEVLEIIKDCSFKETTHILSTFKIVYLLINYKEFEDELKKCCD</sequence>